<keyword evidence="3" id="KW-1185">Reference proteome</keyword>
<dbReference type="Proteomes" id="UP001597526">
    <property type="component" value="Unassembled WGS sequence"/>
</dbReference>
<dbReference type="RefSeq" id="WP_377767586.1">
    <property type="nucleotide sequence ID" value="NZ_JBHULB010000017.1"/>
</dbReference>
<evidence type="ECO:0000313" key="3">
    <source>
        <dbReference type="Proteomes" id="UP001597526"/>
    </source>
</evidence>
<comment type="caution">
    <text evidence="2">The sequence shown here is derived from an EMBL/GenBank/DDBJ whole genome shotgun (WGS) entry which is preliminary data.</text>
</comment>
<proteinExistence type="predicted"/>
<keyword evidence="1" id="KW-0812">Transmembrane</keyword>
<name>A0ABW5MY11_9FLAO</name>
<evidence type="ECO:0000313" key="2">
    <source>
        <dbReference type="EMBL" id="MFD2588047.1"/>
    </source>
</evidence>
<evidence type="ECO:0000256" key="1">
    <source>
        <dbReference type="SAM" id="Phobius"/>
    </source>
</evidence>
<feature type="transmembrane region" description="Helical" evidence="1">
    <location>
        <begin position="21"/>
        <end position="42"/>
    </location>
</feature>
<reference evidence="3" key="1">
    <citation type="journal article" date="2019" name="Int. J. Syst. Evol. Microbiol.">
        <title>The Global Catalogue of Microorganisms (GCM) 10K type strain sequencing project: providing services to taxonomists for standard genome sequencing and annotation.</title>
        <authorList>
            <consortium name="The Broad Institute Genomics Platform"/>
            <consortium name="The Broad Institute Genome Sequencing Center for Infectious Disease"/>
            <person name="Wu L."/>
            <person name="Ma J."/>
        </authorList>
    </citation>
    <scope>NUCLEOTIDE SEQUENCE [LARGE SCALE GENOMIC DNA]</scope>
    <source>
        <strain evidence="3">KCTC 52368</strain>
    </source>
</reference>
<sequence length="240" mass="27815">MIKFFRKIRKKLLQENRFSKYLLYAIGEIILVVIGILIALQVSNFNEQRKQQEQAIQLKKALQSELKADIELMNLDLEYIEKELDLSNSLAKRLSSATATSDTLIQIVRHEYRTGFNGSRTLDKTTFNSLESTGKINLLKNEIANEIQKYYRDRDLFIGVNNTNVDIYYNLLESFMLKFPDDSSAITGPLQDVYWQSVDTKALNSMFNGLLTCRLFNLNVRKQILNKSLEKTQNLINQLD</sequence>
<dbReference type="InterPro" id="IPR045749">
    <property type="entry name" value="DUF6090"/>
</dbReference>
<keyword evidence="1" id="KW-1133">Transmembrane helix</keyword>
<keyword evidence="1" id="KW-0472">Membrane</keyword>
<dbReference type="Pfam" id="PF19578">
    <property type="entry name" value="DUF6090"/>
    <property type="match status" value="1"/>
</dbReference>
<accession>A0ABW5MY11</accession>
<dbReference type="EMBL" id="JBHULB010000017">
    <property type="protein sequence ID" value="MFD2588047.1"/>
    <property type="molecule type" value="Genomic_DNA"/>
</dbReference>
<gene>
    <name evidence="2" type="ORF">ACFSQJ_13965</name>
</gene>
<protein>
    <submittedName>
        <fullName evidence="2">DUF6090 family protein</fullName>
    </submittedName>
</protein>
<organism evidence="2 3">
    <name type="scientific">Croceitalea marina</name>
    <dbReference type="NCBI Taxonomy" id="1775166"/>
    <lineage>
        <taxon>Bacteria</taxon>
        <taxon>Pseudomonadati</taxon>
        <taxon>Bacteroidota</taxon>
        <taxon>Flavobacteriia</taxon>
        <taxon>Flavobacteriales</taxon>
        <taxon>Flavobacteriaceae</taxon>
        <taxon>Croceitalea</taxon>
    </lineage>
</organism>